<dbReference type="AlphaFoldDB" id="A0A7L9TZF9"/>
<dbReference type="SUPFAM" id="SSF88946">
    <property type="entry name" value="Sigma2 domain of RNA polymerase sigma factors"/>
    <property type="match status" value="1"/>
</dbReference>
<keyword evidence="2" id="KW-0805">Transcription regulation</keyword>
<organism evidence="7 8">
    <name type="scientific">Massilia litorea</name>
    <dbReference type="NCBI Taxonomy" id="2769491"/>
    <lineage>
        <taxon>Bacteria</taxon>
        <taxon>Pseudomonadati</taxon>
        <taxon>Pseudomonadota</taxon>
        <taxon>Betaproteobacteria</taxon>
        <taxon>Burkholderiales</taxon>
        <taxon>Oxalobacteraceae</taxon>
        <taxon>Telluria group</taxon>
        <taxon>Massilia</taxon>
    </lineage>
</organism>
<dbReference type="InterPro" id="IPR013324">
    <property type="entry name" value="RNA_pol_sigma_r3/r4-like"/>
</dbReference>
<evidence type="ECO:0000256" key="4">
    <source>
        <dbReference type="ARBA" id="ARBA00023163"/>
    </source>
</evidence>
<keyword evidence="4" id="KW-0804">Transcription</keyword>
<dbReference type="PANTHER" id="PTHR43133">
    <property type="entry name" value="RNA POLYMERASE ECF-TYPE SIGMA FACTO"/>
    <property type="match status" value="1"/>
</dbReference>
<dbReference type="InterPro" id="IPR014284">
    <property type="entry name" value="RNA_pol_sigma-70_dom"/>
</dbReference>
<evidence type="ECO:0000256" key="3">
    <source>
        <dbReference type="ARBA" id="ARBA00023082"/>
    </source>
</evidence>
<dbReference type="PANTHER" id="PTHR43133:SF53">
    <property type="entry name" value="ECF RNA POLYMERASE SIGMA-E FACTOR"/>
    <property type="match status" value="1"/>
</dbReference>
<proteinExistence type="inferred from homology"/>
<accession>A0A7L9TZF9</accession>
<name>A0A7L9TZF9_9BURK</name>
<keyword evidence="8" id="KW-1185">Reference proteome</keyword>
<dbReference type="InterPro" id="IPR013249">
    <property type="entry name" value="RNA_pol_sigma70_r4_t2"/>
</dbReference>
<evidence type="ECO:0000259" key="5">
    <source>
        <dbReference type="Pfam" id="PF04542"/>
    </source>
</evidence>
<dbReference type="RefSeq" id="WP_193685200.1">
    <property type="nucleotide sequence ID" value="NZ_CP062941.1"/>
</dbReference>
<dbReference type="GO" id="GO:0006352">
    <property type="term" value="P:DNA-templated transcription initiation"/>
    <property type="evidence" value="ECO:0007669"/>
    <property type="project" value="InterPro"/>
</dbReference>
<dbReference type="InterPro" id="IPR007627">
    <property type="entry name" value="RNA_pol_sigma70_r2"/>
</dbReference>
<dbReference type="Pfam" id="PF08281">
    <property type="entry name" value="Sigma70_r4_2"/>
    <property type="match status" value="1"/>
</dbReference>
<dbReference type="InterPro" id="IPR036388">
    <property type="entry name" value="WH-like_DNA-bd_sf"/>
</dbReference>
<dbReference type="SUPFAM" id="SSF88659">
    <property type="entry name" value="Sigma3 and sigma4 domains of RNA polymerase sigma factors"/>
    <property type="match status" value="1"/>
</dbReference>
<comment type="similarity">
    <text evidence="1">Belongs to the sigma-70 factor family. ECF subfamily.</text>
</comment>
<dbReference type="NCBIfam" id="TIGR02937">
    <property type="entry name" value="sigma70-ECF"/>
    <property type="match status" value="1"/>
</dbReference>
<reference evidence="7 8" key="1">
    <citation type="submission" date="2020-10" db="EMBL/GenBank/DDBJ databases">
        <title>Genome sequencing of Massilia sp. LPB0304.</title>
        <authorList>
            <person name="Kim J."/>
        </authorList>
    </citation>
    <scope>NUCLEOTIDE SEQUENCE [LARGE SCALE GENOMIC DNA]</scope>
    <source>
        <strain evidence="7 8">LPB0304</strain>
    </source>
</reference>
<dbReference type="EMBL" id="CP062941">
    <property type="protein sequence ID" value="QOL48154.1"/>
    <property type="molecule type" value="Genomic_DNA"/>
</dbReference>
<gene>
    <name evidence="7" type="ORF">LPB04_14245</name>
</gene>
<dbReference type="Proteomes" id="UP000593875">
    <property type="component" value="Chromosome"/>
</dbReference>
<dbReference type="Gene3D" id="1.10.1740.10">
    <property type="match status" value="1"/>
</dbReference>
<dbReference type="KEGG" id="mlir:LPB04_14245"/>
<evidence type="ECO:0000313" key="7">
    <source>
        <dbReference type="EMBL" id="QOL48154.1"/>
    </source>
</evidence>
<dbReference type="Pfam" id="PF04542">
    <property type="entry name" value="Sigma70_r2"/>
    <property type="match status" value="1"/>
</dbReference>
<feature type="domain" description="RNA polymerase sigma-70 region 2" evidence="5">
    <location>
        <begin position="24"/>
        <end position="91"/>
    </location>
</feature>
<evidence type="ECO:0000313" key="8">
    <source>
        <dbReference type="Proteomes" id="UP000593875"/>
    </source>
</evidence>
<dbReference type="GO" id="GO:0016987">
    <property type="term" value="F:sigma factor activity"/>
    <property type="evidence" value="ECO:0007669"/>
    <property type="project" value="UniProtKB-KW"/>
</dbReference>
<dbReference type="InterPro" id="IPR013325">
    <property type="entry name" value="RNA_pol_sigma_r2"/>
</dbReference>
<protein>
    <submittedName>
        <fullName evidence="7">Sigma-70 family RNA polymerase sigma factor</fullName>
    </submittedName>
</protein>
<evidence type="ECO:0000256" key="2">
    <source>
        <dbReference type="ARBA" id="ARBA00023015"/>
    </source>
</evidence>
<dbReference type="Gene3D" id="1.10.10.10">
    <property type="entry name" value="Winged helix-like DNA-binding domain superfamily/Winged helix DNA-binding domain"/>
    <property type="match status" value="1"/>
</dbReference>
<evidence type="ECO:0000256" key="1">
    <source>
        <dbReference type="ARBA" id="ARBA00010641"/>
    </source>
</evidence>
<dbReference type="InterPro" id="IPR039425">
    <property type="entry name" value="RNA_pol_sigma-70-like"/>
</dbReference>
<dbReference type="GO" id="GO:0003677">
    <property type="term" value="F:DNA binding"/>
    <property type="evidence" value="ECO:0007669"/>
    <property type="project" value="InterPro"/>
</dbReference>
<keyword evidence="3" id="KW-0731">Sigma factor</keyword>
<sequence length="190" mass="21416">MEADAEKALIELAQSGDELAYDSLFTLYRPRVYRIVQYILRDDAEAEDVVQDIFLKLFKALGSFRHESSFFTWIYKVAVNAARSRLSSRAREAHLLADSGSQVLEESYSSEADQPEFVHQRAEQVRMLDLAITSLQPNLREAFLLREVDGLSYAEIADLMHCPVGTVRSRISRAKSFLAERIAAPEANGG</sequence>
<dbReference type="CDD" id="cd06171">
    <property type="entry name" value="Sigma70_r4"/>
    <property type="match status" value="1"/>
</dbReference>
<feature type="domain" description="RNA polymerase sigma factor 70 region 4 type 2" evidence="6">
    <location>
        <begin position="127"/>
        <end position="178"/>
    </location>
</feature>
<evidence type="ECO:0000259" key="6">
    <source>
        <dbReference type="Pfam" id="PF08281"/>
    </source>
</evidence>